<feature type="coiled-coil region" evidence="1">
    <location>
        <begin position="121"/>
        <end position="148"/>
    </location>
</feature>
<proteinExistence type="predicted"/>
<feature type="region of interest" description="Disordered" evidence="2">
    <location>
        <begin position="33"/>
        <end position="95"/>
    </location>
</feature>
<feature type="compositionally biased region" description="Basic residues" evidence="2">
    <location>
        <begin position="770"/>
        <end position="779"/>
    </location>
</feature>
<comment type="caution">
    <text evidence="3">The sequence shown here is derived from an EMBL/GenBank/DDBJ whole genome shotgun (WGS) entry which is preliminary data.</text>
</comment>
<feature type="region of interest" description="Disordered" evidence="2">
    <location>
        <begin position="652"/>
        <end position="685"/>
    </location>
</feature>
<sequence>MSSFILQISHCVLLPIMYDTRNSKKQLEVQSNAALPTATTDAASKKKIIQDRKASKSGRNFGRTSKKCENQNSQKENQNKSKKNPKALIENKLKPLKPSNAQTILTRMQLSGEDEEFNVKKSNYKEYLEDFKNNERNLNRKCKKVFNKKIAQESQAKTSRTKKTPIIGKHPHVKSSNAQKFLTQEQSLEPKKIKRLKIEKSSNEGNLDKLIKNKRDTYTEVKCVKGNCAAKRKNFLPHKSNSEKFAHHVPIWAVPKLLPKQNKKRSRLSDIYDIDRDEDLMNDIYIKKKKTFAPKIKVLKPKVSKKKAVLPLANKIRTYFQEVNEPNEKLVNKEKIVEIADGTETKTVTQTICQPDKKCENSNYDFNDVDLNPKAFEALSFDNNIEMTVEVHENLLQDTQPPEVINDVENCVNECISSFYNFDTSLSISSVFNNNKSYDIDKTPVKQISDNTQANTDAQSVSKNQLFLVPQMTSTPDRPFNDPANICPKVSSTLLPNMSSIPGSAFRNIYADLSGSELLSPFKSSSNVPEIILLDSPCDKDKKDKFKGKTYSTLRNKAGDALETKPAITVYKKSKTVMPENLVKHSKKKMHSKDRKNVETLDDNISLKENRVISHQGQKTKSTKSPLKQTLTENVKCIDTEGMHNIDGKVASLINDKSSSDKPQKMKKKPRKEIHSERAVLKSSSKNDDLLEPIATENNSNIYEVSLFESPIKEPIKKQLISPIKKINTDWFEEDLFSSPEKSSPFSSPLKTILEEKVLKPRKSYSSPHQIRHPQIKKKTNVEQKKKPILTKVDKFIEDMNKHFSEVENTELCIA</sequence>
<accession>A0A8X6NI39</accession>
<dbReference type="AlphaFoldDB" id="A0A8X6NI39"/>
<keyword evidence="4" id="KW-1185">Reference proteome</keyword>
<protein>
    <submittedName>
        <fullName evidence="3">Uncharacterized protein</fullName>
    </submittedName>
</protein>
<feature type="region of interest" description="Disordered" evidence="2">
    <location>
        <begin position="151"/>
        <end position="171"/>
    </location>
</feature>
<evidence type="ECO:0000313" key="3">
    <source>
        <dbReference type="EMBL" id="GFT15670.1"/>
    </source>
</evidence>
<feature type="region of interest" description="Disordered" evidence="2">
    <location>
        <begin position="762"/>
        <end position="784"/>
    </location>
</feature>
<feature type="compositionally biased region" description="Basic and acidic residues" evidence="2">
    <location>
        <begin position="673"/>
        <end position="685"/>
    </location>
</feature>
<evidence type="ECO:0000313" key="4">
    <source>
        <dbReference type="Proteomes" id="UP000887013"/>
    </source>
</evidence>
<keyword evidence="1" id="KW-0175">Coiled coil</keyword>
<evidence type="ECO:0000256" key="1">
    <source>
        <dbReference type="SAM" id="Coils"/>
    </source>
</evidence>
<gene>
    <name evidence="3" type="primary">AVEN_98987_1</name>
    <name evidence="3" type="ORF">NPIL_397501</name>
</gene>
<organism evidence="3 4">
    <name type="scientific">Nephila pilipes</name>
    <name type="common">Giant wood spider</name>
    <name type="synonym">Nephila maculata</name>
    <dbReference type="NCBI Taxonomy" id="299642"/>
    <lineage>
        <taxon>Eukaryota</taxon>
        <taxon>Metazoa</taxon>
        <taxon>Ecdysozoa</taxon>
        <taxon>Arthropoda</taxon>
        <taxon>Chelicerata</taxon>
        <taxon>Arachnida</taxon>
        <taxon>Araneae</taxon>
        <taxon>Araneomorphae</taxon>
        <taxon>Entelegynae</taxon>
        <taxon>Araneoidea</taxon>
        <taxon>Nephilidae</taxon>
        <taxon>Nephila</taxon>
    </lineage>
</organism>
<dbReference type="OrthoDB" id="6437951at2759"/>
<dbReference type="Proteomes" id="UP000887013">
    <property type="component" value="Unassembled WGS sequence"/>
</dbReference>
<evidence type="ECO:0000256" key="2">
    <source>
        <dbReference type="SAM" id="MobiDB-lite"/>
    </source>
</evidence>
<feature type="compositionally biased region" description="Basic residues" evidence="2">
    <location>
        <begin position="159"/>
        <end position="171"/>
    </location>
</feature>
<dbReference type="EMBL" id="BMAW01104658">
    <property type="protein sequence ID" value="GFT15670.1"/>
    <property type="molecule type" value="Genomic_DNA"/>
</dbReference>
<reference evidence="3" key="1">
    <citation type="submission" date="2020-08" db="EMBL/GenBank/DDBJ databases">
        <title>Multicomponent nature underlies the extraordinary mechanical properties of spider dragline silk.</title>
        <authorList>
            <person name="Kono N."/>
            <person name="Nakamura H."/>
            <person name="Mori M."/>
            <person name="Yoshida Y."/>
            <person name="Ohtoshi R."/>
            <person name="Malay A.D."/>
            <person name="Moran D.A.P."/>
            <person name="Tomita M."/>
            <person name="Numata K."/>
            <person name="Arakawa K."/>
        </authorList>
    </citation>
    <scope>NUCLEOTIDE SEQUENCE</scope>
</reference>
<feature type="compositionally biased region" description="Polar residues" evidence="2">
    <location>
        <begin position="33"/>
        <end position="42"/>
    </location>
</feature>
<name>A0A8X6NI39_NEPPI</name>